<dbReference type="InterPro" id="IPR011990">
    <property type="entry name" value="TPR-like_helical_dom_sf"/>
</dbReference>
<evidence type="ECO:0000313" key="2">
    <source>
        <dbReference type="Proteomes" id="UP001596432"/>
    </source>
</evidence>
<organism evidence="1 2">
    <name type="scientific">Halosimplex aquaticum</name>
    <dbReference type="NCBI Taxonomy" id="3026162"/>
    <lineage>
        <taxon>Archaea</taxon>
        <taxon>Methanobacteriati</taxon>
        <taxon>Methanobacteriota</taxon>
        <taxon>Stenosarchaea group</taxon>
        <taxon>Halobacteria</taxon>
        <taxon>Halobacteriales</taxon>
        <taxon>Haloarculaceae</taxon>
        <taxon>Halosimplex</taxon>
    </lineage>
</organism>
<reference evidence="1 2" key="1">
    <citation type="journal article" date="2019" name="Int. J. Syst. Evol. Microbiol.">
        <title>The Global Catalogue of Microorganisms (GCM) 10K type strain sequencing project: providing services to taxonomists for standard genome sequencing and annotation.</title>
        <authorList>
            <consortium name="The Broad Institute Genomics Platform"/>
            <consortium name="The Broad Institute Genome Sequencing Center for Infectious Disease"/>
            <person name="Wu L."/>
            <person name="Ma J."/>
        </authorList>
    </citation>
    <scope>NUCLEOTIDE SEQUENCE [LARGE SCALE GENOMIC DNA]</scope>
    <source>
        <strain evidence="1 2">XZYJT29</strain>
    </source>
</reference>
<evidence type="ECO:0000313" key="1">
    <source>
        <dbReference type="EMBL" id="MFC7138992.1"/>
    </source>
</evidence>
<keyword evidence="2" id="KW-1185">Reference proteome</keyword>
<evidence type="ECO:0008006" key="3">
    <source>
        <dbReference type="Google" id="ProtNLM"/>
    </source>
</evidence>
<comment type="caution">
    <text evidence="1">The sequence shown here is derived from an EMBL/GenBank/DDBJ whole genome shotgun (WGS) entry which is preliminary data.</text>
</comment>
<dbReference type="EMBL" id="JBHTAS010000001">
    <property type="protein sequence ID" value="MFC7138992.1"/>
    <property type="molecule type" value="Genomic_DNA"/>
</dbReference>
<sequence length="450" mass="50494">MAPIINTYNSEGVDRSALERTGRGGILSDGYLRSKPLAAYLEDGEEPVVLRSNAKRGVVRSTVRSEEREQIAPGDGYRAFALATDTRLLIVVGDTDDDGDWSASVPLTDVEVVEHSDGVLTSEFVVTTADDEQLYFPSRDDLAPMVEYLDAASLRWIAVEEHLDDAREAIMEADRLTRSRLYDEAMDAVRDAMGETDAARRNERELSEDGVEAATTRIERVEARIEGARLRTLEGRAAHTIDLAEAHWRDGEYAQAHDAYGTAHDDYEEALSANVGDPEVAERLRTKLDRVERNVAALEQAPVERAEAAHERARETDDLRERGEELAFALDRYRTALELDWGRSERRFNGDPEAIRAAVDTVARELVETRRRYATQRVRRGDVHRDAGRHTQAEARYRDAYDALVDTVPVARELVPETHDAVQDHCDAVERRLRRLDTTDDQTPVPSGTS</sequence>
<dbReference type="AlphaFoldDB" id="A0ABD5Y0L6"/>
<proteinExistence type="predicted"/>
<dbReference type="SUPFAM" id="SSF48452">
    <property type="entry name" value="TPR-like"/>
    <property type="match status" value="1"/>
</dbReference>
<dbReference type="RefSeq" id="WP_274324593.1">
    <property type="nucleotide sequence ID" value="NZ_CP118158.1"/>
</dbReference>
<accession>A0ABD5Y0L6</accession>
<name>A0ABD5Y0L6_9EURY</name>
<gene>
    <name evidence="1" type="ORF">ACFQMA_03960</name>
</gene>
<dbReference type="Proteomes" id="UP001596432">
    <property type="component" value="Unassembled WGS sequence"/>
</dbReference>
<protein>
    <recommendedName>
        <fullName evidence="3">YokE-like PH domain-containing protein</fullName>
    </recommendedName>
</protein>
<dbReference type="GeneID" id="78819239"/>